<comment type="similarity">
    <text evidence="8 9">Belongs to the TrpA family.</text>
</comment>
<dbReference type="EC" id="4.2.1.20" evidence="8"/>
<name>C6HY57_9BACT</name>
<keyword evidence="5 8" id="KW-0057">Aromatic amino acid biosynthesis</keyword>
<keyword evidence="11" id="KW-1185">Reference proteome</keyword>
<comment type="pathway">
    <text evidence="1 8">Amino-acid biosynthesis; L-tryptophan biosynthesis; L-tryptophan from chorismate: step 5/5.</text>
</comment>
<dbReference type="AlphaFoldDB" id="C6HY57"/>
<dbReference type="GO" id="GO:0004834">
    <property type="term" value="F:tryptophan synthase activity"/>
    <property type="evidence" value="ECO:0007669"/>
    <property type="project" value="UniProtKB-UniRule"/>
</dbReference>
<evidence type="ECO:0000256" key="7">
    <source>
        <dbReference type="ARBA" id="ARBA00049047"/>
    </source>
</evidence>
<evidence type="ECO:0000256" key="6">
    <source>
        <dbReference type="ARBA" id="ARBA00023239"/>
    </source>
</evidence>
<comment type="subunit">
    <text evidence="2 8">Tetramer of two alpha and two beta chains.</text>
</comment>
<evidence type="ECO:0000256" key="1">
    <source>
        <dbReference type="ARBA" id="ARBA00004733"/>
    </source>
</evidence>
<dbReference type="PANTHER" id="PTHR43406">
    <property type="entry name" value="TRYPTOPHAN SYNTHASE, ALPHA CHAIN"/>
    <property type="match status" value="1"/>
</dbReference>
<feature type="active site" description="Proton acceptor" evidence="8">
    <location>
        <position position="55"/>
    </location>
</feature>
<evidence type="ECO:0000256" key="4">
    <source>
        <dbReference type="ARBA" id="ARBA00022822"/>
    </source>
</evidence>
<organism evidence="10 11">
    <name type="scientific">Leptospirillum ferrodiazotrophum</name>
    <dbReference type="NCBI Taxonomy" id="412449"/>
    <lineage>
        <taxon>Bacteria</taxon>
        <taxon>Pseudomonadati</taxon>
        <taxon>Nitrospirota</taxon>
        <taxon>Nitrospiria</taxon>
        <taxon>Nitrospirales</taxon>
        <taxon>Nitrospiraceae</taxon>
        <taxon>Leptospirillum</taxon>
    </lineage>
</organism>
<dbReference type="PANTHER" id="PTHR43406:SF1">
    <property type="entry name" value="TRYPTOPHAN SYNTHASE ALPHA CHAIN, CHLOROPLASTIC"/>
    <property type="match status" value="1"/>
</dbReference>
<dbReference type="EMBL" id="GG693877">
    <property type="protein sequence ID" value="EES52408.1"/>
    <property type="molecule type" value="Genomic_DNA"/>
</dbReference>
<dbReference type="InterPro" id="IPR011060">
    <property type="entry name" value="RibuloseP-bd_barrel"/>
</dbReference>
<dbReference type="SUPFAM" id="SSF51366">
    <property type="entry name" value="Ribulose-phoshate binding barrel"/>
    <property type="match status" value="1"/>
</dbReference>
<keyword evidence="4 8" id="KW-0822">Tryptophan biosynthesis</keyword>
<reference evidence="10 11" key="1">
    <citation type="journal article" date="2009" name="Appl. Environ. Microbiol.">
        <title>Community genomic and proteomic analyses of chemoautotrophic iron-oxidizing "Leptospirillum rubarum" (Group II) and "Leptospirillum ferrodiazotrophum" (Group III) bacteria in acid mine drainage biofilms.</title>
        <authorList>
            <person name="Goltsman D.S."/>
            <person name="Denef V.J."/>
            <person name="Singer S.W."/>
            <person name="VerBerkmoes N.C."/>
            <person name="Lefsrud M."/>
            <person name="Mueller R.S."/>
            <person name="Dick G.J."/>
            <person name="Sun C.L."/>
            <person name="Wheeler K.E."/>
            <person name="Zemla A."/>
            <person name="Baker B.J."/>
            <person name="Hauser L."/>
            <person name="Land M."/>
            <person name="Shah M.B."/>
            <person name="Thelen M.P."/>
            <person name="Hettich R.L."/>
            <person name="Banfield J.F."/>
        </authorList>
    </citation>
    <scope>NUCLEOTIDE SEQUENCE [LARGE SCALE GENOMIC DNA]</scope>
</reference>
<dbReference type="GO" id="GO:0005829">
    <property type="term" value="C:cytosol"/>
    <property type="evidence" value="ECO:0007669"/>
    <property type="project" value="TreeGrafter"/>
</dbReference>
<evidence type="ECO:0000313" key="10">
    <source>
        <dbReference type="EMBL" id="EES52408.1"/>
    </source>
</evidence>
<dbReference type="CDD" id="cd04724">
    <property type="entry name" value="Tryptophan_synthase_alpha"/>
    <property type="match status" value="1"/>
</dbReference>
<accession>C6HY57</accession>
<feature type="active site" description="Proton acceptor" evidence="8">
    <location>
        <position position="66"/>
    </location>
</feature>
<protein>
    <recommendedName>
        <fullName evidence="8">Tryptophan synthase alpha chain</fullName>
        <ecNumber evidence="8">4.2.1.20</ecNumber>
    </recommendedName>
</protein>
<evidence type="ECO:0000256" key="9">
    <source>
        <dbReference type="RuleBase" id="RU003662"/>
    </source>
</evidence>
<dbReference type="Gene3D" id="3.20.20.70">
    <property type="entry name" value="Aldolase class I"/>
    <property type="match status" value="1"/>
</dbReference>
<dbReference type="NCBIfam" id="TIGR00262">
    <property type="entry name" value="trpA"/>
    <property type="match status" value="1"/>
</dbReference>
<proteinExistence type="inferred from homology"/>
<dbReference type="Proteomes" id="UP000009374">
    <property type="component" value="Unassembled WGS sequence"/>
</dbReference>
<dbReference type="Pfam" id="PF00290">
    <property type="entry name" value="Trp_syntA"/>
    <property type="match status" value="1"/>
</dbReference>
<comment type="catalytic activity">
    <reaction evidence="7 8">
        <text>(1S,2R)-1-C-(indol-3-yl)glycerol 3-phosphate + L-serine = D-glyceraldehyde 3-phosphate + L-tryptophan + H2O</text>
        <dbReference type="Rhea" id="RHEA:10532"/>
        <dbReference type="ChEBI" id="CHEBI:15377"/>
        <dbReference type="ChEBI" id="CHEBI:33384"/>
        <dbReference type="ChEBI" id="CHEBI:57912"/>
        <dbReference type="ChEBI" id="CHEBI:58866"/>
        <dbReference type="ChEBI" id="CHEBI:59776"/>
        <dbReference type="EC" id="4.2.1.20"/>
    </reaction>
</comment>
<evidence type="ECO:0000313" key="11">
    <source>
        <dbReference type="Proteomes" id="UP000009374"/>
    </source>
</evidence>
<dbReference type="HAMAP" id="MF_00131">
    <property type="entry name" value="Trp_synth_alpha"/>
    <property type="match status" value="1"/>
</dbReference>
<comment type="function">
    <text evidence="8">The alpha subunit is responsible for the aldol cleavage of indoleglycerol phosphate to indole and glyceraldehyde 3-phosphate.</text>
</comment>
<dbReference type="UniPathway" id="UPA00035">
    <property type="reaction ID" value="UER00044"/>
</dbReference>
<keyword evidence="3 8" id="KW-0028">Amino-acid biosynthesis</keyword>
<evidence type="ECO:0000256" key="5">
    <source>
        <dbReference type="ARBA" id="ARBA00023141"/>
    </source>
</evidence>
<gene>
    <name evidence="8" type="primary">trpA</name>
    <name evidence="10" type="ORF">UBAL3_94170015</name>
</gene>
<dbReference type="InterPro" id="IPR013785">
    <property type="entry name" value="Aldolase_TIM"/>
</dbReference>
<evidence type="ECO:0000256" key="2">
    <source>
        <dbReference type="ARBA" id="ARBA00011270"/>
    </source>
</evidence>
<sequence length="270" mass="29987">MRVAVPDRSTMDKKPFRRGVSPPALIPYLVAGDPDLATTRRYLRLAASSGVFAVELGVPFSDPTADGPVIQEAARRSLRHETALSELLDWLGTIPPEELPPLYLMTYFNLFHHMGVESFCKKARSTGRVAGVVIPDLSFEDSRDYRPLFRSFGINLVGFVSPTTPVDRARRIVREARGFVYYVGLMGTTGASLSITPAVRDMVGQLKQWTALPVCLGFGVNEPRMAREILGFADGVIVGSRLVREEEDPGLWEKTFLEFVAECRKAEPRQ</sequence>
<evidence type="ECO:0000256" key="3">
    <source>
        <dbReference type="ARBA" id="ARBA00022605"/>
    </source>
</evidence>
<evidence type="ECO:0000256" key="8">
    <source>
        <dbReference type="HAMAP-Rule" id="MF_00131"/>
    </source>
</evidence>
<keyword evidence="6 8" id="KW-0456">Lyase</keyword>
<dbReference type="InterPro" id="IPR002028">
    <property type="entry name" value="Trp_synthase_suA"/>
</dbReference>